<dbReference type="AlphaFoldDB" id="A0A1I0RSM7"/>
<name>A0A1I0RSM7_9BACT</name>
<evidence type="ECO:0000313" key="1">
    <source>
        <dbReference type="EMBL" id="SEW44291.1"/>
    </source>
</evidence>
<dbReference type="EMBL" id="FOIR01000006">
    <property type="protein sequence ID" value="SEW44291.1"/>
    <property type="molecule type" value="Genomic_DNA"/>
</dbReference>
<keyword evidence="2" id="KW-1185">Reference proteome</keyword>
<sequence>MYSTQLLVKKLKLKDLRNINSNLELAKVDFSETENIYTSNYWDGAISGIIKYQNRLFWFEMIQENEDWKAGDWHRRFAIVKLSIEQTEKEFQVHEDFQRYVGTHFDGKPLKSPPKLEEGKIDEFYEKHGEYVKSKPFEDNEVIAWMEN</sequence>
<dbReference type="Proteomes" id="UP000199437">
    <property type="component" value="Unassembled WGS sequence"/>
</dbReference>
<accession>A0A1I0RSM7</accession>
<gene>
    <name evidence="1" type="ORF">SAMN05216290_4061</name>
</gene>
<proteinExistence type="predicted"/>
<reference evidence="2" key="1">
    <citation type="submission" date="2016-10" db="EMBL/GenBank/DDBJ databases">
        <authorList>
            <person name="Varghese N."/>
            <person name="Submissions S."/>
        </authorList>
    </citation>
    <scope>NUCLEOTIDE SEQUENCE [LARGE SCALE GENOMIC DNA]</scope>
    <source>
        <strain evidence="2">CGMCC 1.12402</strain>
    </source>
</reference>
<organism evidence="1 2">
    <name type="scientific">Roseivirga pacifica</name>
    <dbReference type="NCBI Taxonomy" id="1267423"/>
    <lineage>
        <taxon>Bacteria</taxon>
        <taxon>Pseudomonadati</taxon>
        <taxon>Bacteroidota</taxon>
        <taxon>Cytophagia</taxon>
        <taxon>Cytophagales</taxon>
        <taxon>Roseivirgaceae</taxon>
        <taxon>Roseivirga</taxon>
    </lineage>
</organism>
<protein>
    <submittedName>
        <fullName evidence="1">Uncharacterized protein</fullName>
    </submittedName>
</protein>
<evidence type="ECO:0000313" key="2">
    <source>
        <dbReference type="Proteomes" id="UP000199437"/>
    </source>
</evidence>